<sequence>MSRLPLPARWLWSTAAVSLLALVVGWLAMANHANRSSTAATPARYSSTGGHPAASSSEAAKSPVGNSALAQDIAALNAASAPPTGAAPPPITGLASKQPDLYAAEFVRRLLTQHYDTPRDSQIRWVQSESGQTHDPTVVGLVPPNLRGRLATYSVTAENPGDNPIPDAATWARLGHAHASTTVTVQNVEEPLAWTNAVADGKVQDPGVTAREVAATVTRHVGHERSSYSVDLTLNLEGPPAYPTWRFVTLVTYTSIPLGPS</sequence>
<organism evidence="2 3">
    <name type="scientific">Flexivirga alba</name>
    <dbReference type="NCBI Taxonomy" id="702742"/>
    <lineage>
        <taxon>Bacteria</taxon>
        <taxon>Bacillati</taxon>
        <taxon>Actinomycetota</taxon>
        <taxon>Actinomycetes</taxon>
        <taxon>Micrococcales</taxon>
        <taxon>Dermacoccaceae</taxon>
        <taxon>Flexivirga</taxon>
    </lineage>
</organism>
<accession>A0ABW2AIV3</accession>
<evidence type="ECO:0000313" key="2">
    <source>
        <dbReference type="EMBL" id="MFC6706839.1"/>
    </source>
</evidence>
<feature type="compositionally biased region" description="Low complexity" evidence="1">
    <location>
        <begin position="53"/>
        <end position="64"/>
    </location>
</feature>
<keyword evidence="3" id="KW-1185">Reference proteome</keyword>
<feature type="compositionally biased region" description="Polar residues" evidence="1">
    <location>
        <begin position="40"/>
        <end position="49"/>
    </location>
</feature>
<protein>
    <submittedName>
        <fullName evidence="2">Uncharacterized protein</fullName>
    </submittedName>
</protein>
<dbReference type="Proteomes" id="UP001596298">
    <property type="component" value="Unassembled WGS sequence"/>
</dbReference>
<dbReference type="RefSeq" id="WP_382403519.1">
    <property type="nucleotide sequence ID" value="NZ_JBHSWH010000001.1"/>
</dbReference>
<evidence type="ECO:0000313" key="3">
    <source>
        <dbReference type="Proteomes" id="UP001596298"/>
    </source>
</evidence>
<proteinExistence type="predicted"/>
<dbReference type="EMBL" id="JBHSWH010000001">
    <property type="protein sequence ID" value="MFC6706839.1"/>
    <property type="molecule type" value="Genomic_DNA"/>
</dbReference>
<feature type="region of interest" description="Disordered" evidence="1">
    <location>
        <begin position="40"/>
        <end position="64"/>
    </location>
</feature>
<name>A0ABW2AIV3_9MICO</name>
<gene>
    <name evidence="2" type="ORF">ACFQDH_16655</name>
</gene>
<evidence type="ECO:0000256" key="1">
    <source>
        <dbReference type="SAM" id="MobiDB-lite"/>
    </source>
</evidence>
<reference evidence="3" key="1">
    <citation type="journal article" date="2019" name="Int. J. Syst. Evol. Microbiol.">
        <title>The Global Catalogue of Microorganisms (GCM) 10K type strain sequencing project: providing services to taxonomists for standard genome sequencing and annotation.</title>
        <authorList>
            <consortium name="The Broad Institute Genomics Platform"/>
            <consortium name="The Broad Institute Genome Sequencing Center for Infectious Disease"/>
            <person name="Wu L."/>
            <person name="Ma J."/>
        </authorList>
    </citation>
    <scope>NUCLEOTIDE SEQUENCE [LARGE SCALE GENOMIC DNA]</scope>
    <source>
        <strain evidence="3">CCUG 58127</strain>
    </source>
</reference>
<comment type="caution">
    <text evidence="2">The sequence shown here is derived from an EMBL/GenBank/DDBJ whole genome shotgun (WGS) entry which is preliminary data.</text>
</comment>